<dbReference type="Pfam" id="PF25583">
    <property type="entry name" value="WCX"/>
    <property type="match status" value="2"/>
</dbReference>
<evidence type="ECO:0000313" key="5">
    <source>
        <dbReference type="EMBL" id="GHD20347.1"/>
    </source>
</evidence>
<evidence type="ECO:0000259" key="4">
    <source>
        <dbReference type="Pfam" id="PF25583"/>
    </source>
</evidence>
<evidence type="ECO:0008006" key="7">
    <source>
        <dbReference type="Google" id="ProtNLM"/>
    </source>
</evidence>
<feature type="domain" description="WCX" evidence="4">
    <location>
        <begin position="243"/>
        <end position="318"/>
    </location>
</feature>
<dbReference type="InterPro" id="IPR043839">
    <property type="entry name" value="PafC_HTH"/>
</dbReference>
<dbReference type="AlphaFoldDB" id="A0A918X9X1"/>
<feature type="domain" description="WYL" evidence="2">
    <location>
        <begin position="496"/>
        <end position="562"/>
    </location>
</feature>
<reference evidence="5 6" key="1">
    <citation type="journal article" date="2014" name="Int. J. Syst. Evol. Microbiol.">
        <title>Complete genome sequence of Corynebacterium casei LMG S-19264T (=DSM 44701T), isolated from a smear-ripened cheese.</title>
        <authorList>
            <consortium name="US DOE Joint Genome Institute (JGI-PGF)"/>
            <person name="Walter F."/>
            <person name="Albersmeier A."/>
            <person name="Kalinowski J."/>
            <person name="Ruckert C."/>
        </authorList>
    </citation>
    <scope>NUCLEOTIDE SEQUENCE [LARGE SCALE GENOMIC DNA]</scope>
    <source>
        <strain evidence="5 6">KCTC 19473</strain>
    </source>
</reference>
<comment type="caution">
    <text evidence="5">The sequence shown here is derived from an EMBL/GenBank/DDBJ whole genome shotgun (WGS) entry which is preliminary data.</text>
</comment>
<keyword evidence="6" id="KW-1185">Reference proteome</keyword>
<feature type="region of interest" description="Disordered" evidence="1">
    <location>
        <begin position="319"/>
        <end position="346"/>
    </location>
</feature>
<feature type="domain" description="WYL" evidence="2">
    <location>
        <begin position="146"/>
        <end position="210"/>
    </location>
</feature>
<dbReference type="InterPro" id="IPR051534">
    <property type="entry name" value="CBASS_pafABC_assoc_protein"/>
</dbReference>
<proteinExistence type="predicted"/>
<dbReference type="Pfam" id="PF13280">
    <property type="entry name" value="WYL"/>
    <property type="match status" value="2"/>
</dbReference>
<evidence type="ECO:0000259" key="2">
    <source>
        <dbReference type="Pfam" id="PF13280"/>
    </source>
</evidence>
<accession>A0A918X9X1</accession>
<name>A0A918X9X1_9ACTN</name>
<dbReference type="InterPro" id="IPR026881">
    <property type="entry name" value="WYL_dom"/>
</dbReference>
<organism evidence="5 6">
    <name type="scientific">Nocardiopsis kunsanensis</name>
    <dbReference type="NCBI Taxonomy" id="141693"/>
    <lineage>
        <taxon>Bacteria</taxon>
        <taxon>Bacillati</taxon>
        <taxon>Actinomycetota</taxon>
        <taxon>Actinomycetes</taxon>
        <taxon>Streptosporangiales</taxon>
        <taxon>Nocardiopsidaceae</taxon>
        <taxon>Nocardiopsis</taxon>
    </lineage>
</organism>
<dbReference type="InterPro" id="IPR057727">
    <property type="entry name" value="WCX_dom"/>
</dbReference>
<sequence length="683" mass="74913">MSRKKTERQLNLVICLLSTRRHLTAQEIRETVHGYTEVESDSAFKRMFERDKRELRDSGIPIEIGTGDALSGEDGYRVRRGDYELAEITLMPDEALVLGLAARAWRHASLGSAASDALFKLRAAGVPVDPGAAPGLTPAMRTDEPAFGPVWQAVRDRRPIAFDYRKPGRADTETRELEPWGIVNLRGHWYVVGHDRLRGARRVFRLGRVRGRVRVLTQGPDVVVPEGVDLRSVAAEHRNEPERTARLRVRTDTAHRLRRDAQRVVAGERGDGSGWDTLTLTYTDLHAFVGRVASHGADAAVLEPAEARTAVAQHLAAVAERAQEPDPDPARPGAEEEAPATGRGVRSSDQLRRLLMLVPYALGRDVRVAEVAEHFGLTEKQVVDDLRLLWMCGLPGYTPGDLIDVDLDAARESGEIIIGNADTLAQPLRLTADEAASLVVGLSLLEALDGSGAPESEALQRVARKLRDAAGGAVADLADSVQVRVEDDARAEQVRATCSEALESGQRLHLRYLHGYFDRVDDREVDPMGLVVQDGHTFLEGYCRLRRDVRFFRLDRVLDLHVLPFAAEVPEGVTRRDLSQGVLQRSEADAVLTLDLEPGARWVTEDYVCESVTDLPDGGVRATLRTPAPAWVARLALLLGPQGRLVKPGALAEEVRSEAARALEHYATVQTSTGPVETSSSLT</sequence>
<evidence type="ECO:0000256" key="1">
    <source>
        <dbReference type="SAM" id="MobiDB-lite"/>
    </source>
</evidence>
<dbReference type="Proteomes" id="UP000654947">
    <property type="component" value="Unassembled WGS sequence"/>
</dbReference>
<dbReference type="Pfam" id="PF19187">
    <property type="entry name" value="HTH_PafC"/>
    <property type="match status" value="1"/>
</dbReference>
<dbReference type="RefSeq" id="WP_017575563.1">
    <property type="nucleotide sequence ID" value="NZ_BMXL01000004.1"/>
</dbReference>
<dbReference type="PROSITE" id="PS52050">
    <property type="entry name" value="WYL"/>
    <property type="match status" value="2"/>
</dbReference>
<feature type="domain" description="WCX" evidence="4">
    <location>
        <begin position="594"/>
        <end position="663"/>
    </location>
</feature>
<feature type="domain" description="PafC HTH" evidence="3">
    <location>
        <begin position="349"/>
        <end position="467"/>
    </location>
</feature>
<protein>
    <recommendedName>
        <fullName evidence="7">WYL domain-containing protein</fullName>
    </recommendedName>
</protein>
<gene>
    <name evidence="5" type="ORF">GCM10007147_12430</name>
</gene>
<dbReference type="PANTHER" id="PTHR34580:SF1">
    <property type="entry name" value="PROTEIN PAFC"/>
    <property type="match status" value="1"/>
</dbReference>
<evidence type="ECO:0000259" key="3">
    <source>
        <dbReference type="Pfam" id="PF19187"/>
    </source>
</evidence>
<dbReference type="PANTHER" id="PTHR34580">
    <property type="match status" value="1"/>
</dbReference>
<dbReference type="EMBL" id="BMXL01000004">
    <property type="protein sequence ID" value="GHD20347.1"/>
    <property type="molecule type" value="Genomic_DNA"/>
</dbReference>
<evidence type="ECO:0000313" key="6">
    <source>
        <dbReference type="Proteomes" id="UP000654947"/>
    </source>
</evidence>